<comment type="subcellular location">
    <subcellularLocation>
        <location evidence="2">Cell membrane</location>
        <topology evidence="2">Multi-pass membrane protein</topology>
    </subcellularLocation>
</comment>
<feature type="transmembrane region" description="Helical" evidence="10">
    <location>
        <begin position="41"/>
        <end position="61"/>
    </location>
</feature>
<keyword evidence="9 10" id="KW-0472">Membrane</keyword>
<feature type="transmembrane region" description="Helical" evidence="10">
    <location>
        <begin position="12"/>
        <end position="29"/>
    </location>
</feature>
<comment type="caution">
    <text evidence="12">The sequence shown here is derived from an EMBL/GenBank/DDBJ whole genome shotgun (WGS) entry which is preliminary data.</text>
</comment>
<keyword evidence="8 10" id="KW-1133">Transmembrane helix</keyword>
<dbReference type="PANTHER" id="PTHR45453">
    <property type="entry name" value="PHOSPHATE REGULON SENSOR PROTEIN PHOR"/>
    <property type="match status" value="1"/>
</dbReference>
<dbReference type="RefSeq" id="WP_216416145.1">
    <property type="nucleotide sequence ID" value="NZ_JAHLQK010000003.1"/>
</dbReference>
<dbReference type="CDD" id="cd00082">
    <property type="entry name" value="HisKA"/>
    <property type="match status" value="1"/>
</dbReference>
<dbReference type="SMART" id="SM00387">
    <property type="entry name" value="HATPase_c"/>
    <property type="match status" value="1"/>
</dbReference>
<proteinExistence type="predicted"/>
<keyword evidence="6 10" id="KW-0812">Transmembrane</keyword>
<dbReference type="InterPro" id="IPR003594">
    <property type="entry name" value="HATPase_dom"/>
</dbReference>
<keyword evidence="13" id="KW-1185">Reference proteome</keyword>
<dbReference type="GO" id="GO:0016301">
    <property type="term" value="F:kinase activity"/>
    <property type="evidence" value="ECO:0007669"/>
    <property type="project" value="UniProtKB-KW"/>
</dbReference>
<evidence type="ECO:0000256" key="7">
    <source>
        <dbReference type="ARBA" id="ARBA00022777"/>
    </source>
</evidence>
<keyword evidence="7 12" id="KW-0418">Kinase</keyword>
<feature type="domain" description="Histidine kinase" evidence="11">
    <location>
        <begin position="126"/>
        <end position="336"/>
    </location>
</feature>
<dbReference type="Proteomes" id="UP000779508">
    <property type="component" value="Unassembled WGS sequence"/>
</dbReference>
<evidence type="ECO:0000313" key="13">
    <source>
        <dbReference type="Proteomes" id="UP000779508"/>
    </source>
</evidence>
<dbReference type="PROSITE" id="PS50109">
    <property type="entry name" value="HIS_KIN"/>
    <property type="match status" value="1"/>
</dbReference>
<dbReference type="EC" id="2.7.13.3" evidence="3"/>
<evidence type="ECO:0000256" key="8">
    <source>
        <dbReference type="ARBA" id="ARBA00022989"/>
    </source>
</evidence>
<dbReference type="EMBL" id="JAHLQK010000003">
    <property type="protein sequence ID" value="MBU5676405.1"/>
    <property type="molecule type" value="Genomic_DNA"/>
</dbReference>
<evidence type="ECO:0000256" key="2">
    <source>
        <dbReference type="ARBA" id="ARBA00004651"/>
    </source>
</evidence>
<organism evidence="12 13">
    <name type="scientific">Alkaliphilus flagellatus</name>
    <dbReference type="NCBI Taxonomy" id="2841507"/>
    <lineage>
        <taxon>Bacteria</taxon>
        <taxon>Bacillati</taxon>
        <taxon>Bacillota</taxon>
        <taxon>Clostridia</taxon>
        <taxon>Peptostreptococcales</taxon>
        <taxon>Natronincolaceae</taxon>
        <taxon>Alkaliphilus</taxon>
    </lineage>
</organism>
<sequence length="344" mass="40423">MSFLKYIKDLFWIILYFLIVVLIIDLILISSVNINKSISDILYMNILIFFVSLIFLLIGYVKWRKDYKNLRNAIYKGESIDILDCQGDKLEQELIRNIINFKNEEKLKEVKKLKEDLEEINDYITKWAHEIKIPISVCDLIVDKIGEEEDLYNISEELRQELERIKFLTNQVLYISRVSSYSEDLTIEEVNLKALVTNVIKNNMNFFINKNIELEMQNLDFNILTDKKWASYILEQIINNACKYVGLQGKIQIYAEENEESIRLFIKDNGMGIPQKDVGRIFDRGFTGDNGRKTTKSTGMGLYICNKIASKLNHKIEVFSKQSQYTEFVITFYNISDYFNVTNM</sequence>
<evidence type="ECO:0000259" key="11">
    <source>
        <dbReference type="PROSITE" id="PS50109"/>
    </source>
</evidence>
<evidence type="ECO:0000256" key="1">
    <source>
        <dbReference type="ARBA" id="ARBA00000085"/>
    </source>
</evidence>
<dbReference type="InterPro" id="IPR005467">
    <property type="entry name" value="His_kinase_dom"/>
</dbReference>
<dbReference type="Pfam" id="PF02518">
    <property type="entry name" value="HATPase_c"/>
    <property type="match status" value="1"/>
</dbReference>
<comment type="catalytic activity">
    <reaction evidence="1">
        <text>ATP + protein L-histidine = ADP + protein N-phospho-L-histidine.</text>
        <dbReference type="EC" id="2.7.13.3"/>
    </reaction>
</comment>
<keyword evidence="4" id="KW-1003">Cell membrane</keyword>
<evidence type="ECO:0000313" key="12">
    <source>
        <dbReference type="EMBL" id="MBU5676405.1"/>
    </source>
</evidence>
<dbReference type="InterPro" id="IPR003661">
    <property type="entry name" value="HisK_dim/P_dom"/>
</dbReference>
<evidence type="ECO:0000256" key="3">
    <source>
        <dbReference type="ARBA" id="ARBA00012438"/>
    </source>
</evidence>
<evidence type="ECO:0000256" key="6">
    <source>
        <dbReference type="ARBA" id="ARBA00022692"/>
    </source>
</evidence>
<gene>
    <name evidence="12" type="ORF">KQI88_08250</name>
</gene>
<dbReference type="PANTHER" id="PTHR45453:SF2">
    <property type="entry name" value="HISTIDINE KINASE"/>
    <property type="match status" value="1"/>
</dbReference>
<evidence type="ECO:0000256" key="4">
    <source>
        <dbReference type="ARBA" id="ARBA00022475"/>
    </source>
</evidence>
<evidence type="ECO:0000256" key="10">
    <source>
        <dbReference type="SAM" id="Phobius"/>
    </source>
</evidence>
<evidence type="ECO:0000256" key="5">
    <source>
        <dbReference type="ARBA" id="ARBA00022679"/>
    </source>
</evidence>
<evidence type="ECO:0000256" key="9">
    <source>
        <dbReference type="ARBA" id="ARBA00023136"/>
    </source>
</evidence>
<reference evidence="12 13" key="1">
    <citation type="submission" date="2021-06" db="EMBL/GenBank/DDBJ databases">
        <authorList>
            <person name="Sun Q."/>
            <person name="Li D."/>
        </authorList>
    </citation>
    <scope>NUCLEOTIDE SEQUENCE [LARGE SCALE GENOMIC DNA]</scope>
    <source>
        <strain evidence="12 13">MSJ-5</strain>
    </source>
</reference>
<name>A0ABS6G1P8_9FIRM</name>
<protein>
    <recommendedName>
        <fullName evidence="3">histidine kinase</fullName>
        <ecNumber evidence="3">2.7.13.3</ecNumber>
    </recommendedName>
</protein>
<dbReference type="InterPro" id="IPR050351">
    <property type="entry name" value="BphY/WalK/GraS-like"/>
</dbReference>
<keyword evidence="5" id="KW-0808">Transferase</keyword>
<accession>A0ABS6G1P8</accession>